<evidence type="ECO:0000313" key="2">
    <source>
        <dbReference type="Proteomes" id="UP001224122"/>
    </source>
</evidence>
<organism evidence="1 2">
    <name type="scientific">Neobacillus ginsengisoli</name>
    <dbReference type="NCBI Taxonomy" id="904295"/>
    <lineage>
        <taxon>Bacteria</taxon>
        <taxon>Bacillati</taxon>
        <taxon>Bacillota</taxon>
        <taxon>Bacilli</taxon>
        <taxon>Bacillales</taxon>
        <taxon>Bacillaceae</taxon>
        <taxon>Neobacillus</taxon>
    </lineage>
</organism>
<evidence type="ECO:0008006" key="3">
    <source>
        <dbReference type="Google" id="ProtNLM"/>
    </source>
</evidence>
<proteinExistence type="predicted"/>
<accession>A0ABT9XZU1</accession>
<sequence>MLEAESQSRFLLQFEVEDVDKTYNRFREKEIEYMMIVQSILV</sequence>
<keyword evidence="2" id="KW-1185">Reference proteome</keyword>
<dbReference type="EMBL" id="JAUSTW010000008">
    <property type="protein sequence ID" value="MDQ0201092.1"/>
    <property type="molecule type" value="Genomic_DNA"/>
</dbReference>
<dbReference type="Proteomes" id="UP001224122">
    <property type="component" value="Unassembled WGS sequence"/>
</dbReference>
<name>A0ABT9XZU1_9BACI</name>
<reference evidence="1 2" key="1">
    <citation type="submission" date="2023-07" db="EMBL/GenBank/DDBJ databases">
        <title>Genomic Encyclopedia of Type Strains, Phase IV (KMG-IV): sequencing the most valuable type-strain genomes for metagenomic binning, comparative biology and taxonomic classification.</title>
        <authorList>
            <person name="Goeker M."/>
        </authorList>
    </citation>
    <scope>NUCLEOTIDE SEQUENCE [LARGE SCALE GENOMIC DNA]</scope>
    <source>
        <strain evidence="1 2">DSM 27594</strain>
    </source>
</reference>
<evidence type="ECO:0000313" key="1">
    <source>
        <dbReference type="EMBL" id="MDQ0201092.1"/>
    </source>
</evidence>
<protein>
    <recommendedName>
        <fullName evidence="3">Sporulation histidine kinase inhibitor Sda</fullName>
    </recommendedName>
</protein>
<comment type="caution">
    <text evidence="1">The sequence shown here is derived from an EMBL/GenBank/DDBJ whole genome shotgun (WGS) entry which is preliminary data.</text>
</comment>
<gene>
    <name evidence="1" type="ORF">J2S10_004298</name>
</gene>